<dbReference type="AlphaFoldDB" id="A0A7C8M6N1"/>
<proteinExistence type="predicted"/>
<dbReference type="PROSITE" id="PS50048">
    <property type="entry name" value="ZN2_CY6_FUNGAL_2"/>
    <property type="match status" value="1"/>
</dbReference>
<dbReference type="PROSITE" id="PS00463">
    <property type="entry name" value="ZN2_CY6_FUNGAL_1"/>
    <property type="match status" value="1"/>
</dbReference>
<accession>A0A7C8M6N1</accession>
<name>A0A7C8M6N1_9PLEO</name>
<feature type="region of interest" description="Disordered" evidence="4">
    <location>
        <begin position="641"/>
        <end position="674"/>
    </location>
</feature>
<dbReference type="Pfam" id="PF00172">
    <property type="entry name" value="Zn_clus"/>
    <property type="match status" value="1"/>
</dbReference>
<dbReference type="GO" id="GO:0000981">
    <property type="term" value="F:DNA-binding transcription factor activity, RNA polymerase II-specific"/>
    <property type="evidence" value="ECO:0007669"/>
    <property type="project" value="InterPro"/>
</dbReference>
<dbReference type="EMBL" id="JAADJZ010000023">
    <property type="protein sequence ID" value="KAF2867323.1"/>
    <property type="molecule type" value="Genomic_DNA"/>
</dbReference>
<dbReference type="Pfam" id="PF04082">
    <property type="entry name" value="Fungal_trans"/>
    <property type="match status" value="1"/>
</dbReference>
<dbReference type="GO" id="GO:0008270">
    <property type="term" value="F:zinc ion binding"/>
    <property type="evidence" value="ECO:0007669"/>
    <property type="project" value="InterPro"/>
</dbReference>
<organism evidence="6 7">
    <name type="scientific">Massariosphaeria phaeospora</name>
    <dbReference type="NCBI Taxonomy" id="100035"/>
    <lineage>
        <taxon>Eukaryota</taxon>
        <taxon>Fungi</taxon>
        <taxon>Dikarya</taxon>
        <taxon>Ascomycota</taxon>
        <taxon>Pezizomycotina</taxon>
        <taxon>Dothideomycetes</taxon>
        <taxon>Pleosporomycetidae</taxon>
        <taxon>Pleosporales</taxon>
        <taxon>Pleosporales incertae sedis</taxon>
        <taxon>Massariosphaeria</taxon>
    </lineage>
</organism>
<dbReference type="GO" id="GO:0005634">
    <property type="term" value="C:nucleus"/>
    <property type="evidence" value="ECO:0007669"/>
    <property type="project" value="UniProtKB-SubCell"/>
</dbReference>
<dbReference type="InterPro" id="IPR001138">
    <property type="entry name" value="Zn2Cys6_DnaBD"/>
</dbReference>
<evidence type="ECO:0000256" key="4">
    <source>
        <dbReference type="SAM" id="MobiDB-lite"/>
    </source>
</evidence>
<comment type="caution">
    <text evidence="6">The sequence shown here is derived from an EMBL/GenBank/DDBJ whole genome shotgun (WGS) entry which is preliminary data.</text>
</comment>
<evidence type="ECO:0000313" key="6">
    <source>
        <dbReference type="EMBL" id="KAF2867323.1"/>
    </source>
</evidence>
<evidence type="ECO:0000256" key="3">
    <source>
        <dbReference type="ARBA" id="ARBA00023242"/>
    </source>
</evidence>
<dbReference type="SMART" id="SM00066">
    <property type="entry name" value="GAL4"/>
    <property type="match status" value="1"/>
</dbReference>
<comment type="subcellular location">
    <subcellularLocation>
        <location evidence="1">Nucleus</location>
    </subcellularLocation>
</comment>
<dbReference type="CDD" id="cd00067">
    <property type="entry name" value="GAL4"/>
    <property type="match status" value="1"/>
</dbReference>
<dbReference type="PANTHER" id="PTHR31001">
    <property type="entry name" value="UNCHARACTERIZED TRANSCRIPTIONAL REGULATORY PROTEIN"/>
    <property type="match status" value="1"/>
</dbReference>
<evidence type="ECO:0000256" key="2">
    <source>
        <dbReference type="ARBA" id="ARBA00022723"/>
    </source>
</evidence>
<keyword evidence="7" id="KW-1185">Reference proteome</keyword>
<dbReference type="CDD" id="cd12148">
    <property type="entry name" value="fungal_TF_MHR"/>
    <property type="match status" value="1"/>
</dbReference>
<dbReference type="PANTHER" id="PTHR31001:SF85">
    <property type="entry name" value="ZN(II)2CYS6 TRANSCRIPTION FACTOR (EUROFUNG)"/>
    <property type="match status" value="1"/>
</dbReference>
<dbReference type="GO" id="GO:0006351">
    <property type="term" value="P:DNA-templated transcription"/>
    <property type="evidence" value="ECO:0007669"/>
    <property type="project" value="InterPro"/>
</dbReference>
<dbReference type="InterPro" id="IPR036864">
    <property type="entry name" value="Zn2-C6_fun-type_DNA-bd_sf"/>
</dbReference>
<feature type="domain" description="Zn(2)-C6 fungal-type" evidence="5">
    <location>
        <begin position="25"/>
        <end position="55"/>
    </location>
</feature>
<sequence>MSSTNSTDDSALLTTANLNGCKSFSCVLCAQRKVKCDKLPRGCTNCSKARAACIYKAPPPPRRKKKGVRELDTIAKLKLYEDALRKLGVDPEELQKQEPGSFHSESSSTTLRTLLEPGRDSTGSQDDTGVGCLISGQGKSRYLENALWSDLRGEFGGTKDILDESSEDDVGDNSLPMTSSIAGGSLLFSSSSASISLGALHPHPAQIFQLWQAYISNINPIVKVFHLPTVQQIISRVSGDLANIPKNEEALLFSIYCISLSSLDETQCNSILGEPKTVLTRRFCCGAQHALINASLLKTSDIMVLQAFTLFLLSLQNHDPRVVWIFTGVAARIGQRIGLHRDGEDLGLPPFETEIRRRLWWQIMMIEGFAEKLAGTGTQFFFGNVKIPRNLNDSDLFPDMKELPREYEGATEMMFFLIRCHVGLFLQRCTRSPASQGCFDGFWNGISTPAVSMDIKDKAIDELDALFQRKFIRYCDHSIPWHFLCVYIAKAVVFMMRFIAHNQPQQYEKSRTSMPQSEKNVLYNLALQVTSYQNMGYTLPEMQCFIWHINMHFQWKAFIYLAGELRTRTHGLEVDEAWRQIQIVYESHPNFSKKLSGRALPVAIGNLTLKAWEAYTTANGVPDQGEPDYIEALRARSASSTEASARSSVPGGNISDNLVGAMYPSQPPADSLHSRKWDVDASNSLEGQLSFSDLPQFDVSQLDWSSWDSLLDEFRLDDSTADFVDASTFDF</sequence>
<keyword evidence="2" id="KW-0479">Metal-binding</keyword>
<evidence type="ECO:0000259" key="5">
    <source>
        <dbReference type="PROSITE" id="PS50048"/>
    </source>
</evidence>
<feature type="compositionally biased region" description="Low complexity" evidence="4">
    <location>
        <begin position="106"/>
        <end position="115"/>
    </location>
</feature>
<dbReference type="InterPro" id="IPR007219">
    <property type="entry name" value="XnlR_reg_dom"/>
</dbReference>
<dbReference type="InterPro" id="IPR050613">
    <property type="entry name" value="Sec_Metabolite_Reg"/>
</dbReference>
<evidence type="ECO:0000256" key="1">
    <source>
        <dbReference type="ARBA" id="ARBA00004123"/>
    </source>
</evidence>
<dbReference type="Proteomes" id="UP000481861">
    <property type="component" value="Unassembled WGS sequence"/>
</dbReference>
<dbReference type="OrthoDB" id="2269373at2759"/>
<keyword evidence="3" id="KW-0539">Nucleus</keyword>
<evidence type="ECO:0000313" key="7">
    <source>
        <dbReference type="Proteomes" id="UP000481861"/>
    </source>
</evidence>
<feature type="region of interest" description="Disordered" evidence="4">
    <location>
        <begin position="90"/>
        <end position="131"/>
    </location>
</feature>
<dbReference type="GO" id="GO:0003677">
    <property type="term" value="F:DNA binding"/>
    <property type="evidence" value="ECO:0007669"/>
    <property type="project" value="InterPro"/>
</dbReference>
<protein>
    <recommendedName>
        <fullName evidence="5">Zn(2)-C6 fungal-type domain-containing protein</fullName>
    </recommendedName>
</protein>
<dbReference type="SUPFAM" id="SSF57701">
    <property type="entry name" value="Zn2/Cys6 DNA-binding domain"/>
    <property type="match status" value="1"/>
</dbReference>
<gene>
    <name evidence="6" type="ORF">BDV95DRAFT_502879</name>
</gene>
<dbReference type="Gene3D" id="4.10.240.10">
    <property type="entry name" value="Zn(2)-C6 fungal-type DNA-binding domain"/>
    <property type="match status" value="1"/>
</dbReference>
<reference evidence="6 7" key="1">
    <citation type="submission" date="2020-01" db="EMBL/GenBank/DDBJ databases">
        <authorList>
            <consortium name="DOE Joint Genome Institute"/>
            <person name="Haridas S."/>
            <person name="Albert R."/>
            <person name="Binder M."/>
            <person name="Bloem J."/>
            <person name="Labutti K."/>
            <person name="Salamov A."/>
            <person name="Andreopoulos B."/>
            <person name="Baker S.E."/>
            <person name="Barry K."/>
            <person name="Bills G."/>
            <person name="Bluhm B.H."/>
            <person name="Cannon C."/>
            <person name="Castanera R."/>
            <person name="Culley D.E."/>
            <person name="Daum C."/>
            <person name="Ezra D."/>
            <person name="Gonzalez J.B."/>
            <person name="Henrissat B."/>
            <person name="Kuo A."/>
            <person name="Liang C."/>
            <person name="Lipzen A."/>
            <person name="Lutzoni F."/>
            <person name="Magnuson J."/>
            <person name="Mondo S."/>
            <person name="Nolan M."/>
            <person name="Ohm R."/>
            <person name="Pangilinan J."/>
            <person name="Park H.-J.H."/>
            <person name="Ramirez L."/>
            <person name="Alfaro M."/>
            <person name="Sun H."/>
            <person name="Tritt A."/>
            <person name="Yoshinaga Y."/>
            <person name="Zwiers L.-H.L."/>
            <person name="Turgeon B.G."/>
            <person name="Goodwin S.B."/>
            <person name="Spatafora J.W."/>
            <person name="Crous P.W."/>
            <person name="Grigoriev I.V."/>
        </authorList>
    </citation>
    <scope>NUCLEOTIDE SEQUENCE [LARGE SCALE GENOMIC DNA]</scope>
    <source>
        <strain evidence="6 7">CBS 611.86</strain>
    </source>
</reference>